<dbReference type="AlphaFoldDB" id="A0AAE1DWS5"/>
<evidence type="ECO:0000313" key="2">
    <source>
        <dbReference type="Proteomes" id="UP001283361"/>
    </source>
</evidence>
<name>A0AAE1DWS5_9GAST</name>
<accession>A0AAE1DWS5</accession>
<comment type="caution">
    <text evidence="1">The sequence shown here is derived from an EMBL/GenBank/DDBJ whole genome shotgun (WGS) entry which is preliminary data.</text>
</comment>
<evidence type="ECO:0000313" key="1">
    <source>
        <dbReference type="EMBL" id="KAK3785849.1"/>
    </source>
</evidence>
<dbReference type="EMBL" id="JAWDGP010002058">
    <property type="protein sequence ID" value="KAK3785849.1"/>
    <property type="molecule type" value="Genomic_DNA"/>
</dbReference>
<sequence>MPCPTRRDASRVPDCVMSEWFRLNCVRVRVDFGLYGDSMQYLINLLRLSSGEEDSESVTQPCRSLYRCRCRLDVRMCGLCISAPEIDMTRRHAQPGSQLLAEVMSCSLRNLYHSLSGHFQSDLGTGTFSSREGRVTSGVRTSRASHAIPSLKDVQACCADISTCRKTSRANS</sequence>
<keyword evidence="2" id="KW-1185">Reference proteome</keyword>
<gene>
    <name evidence="1" type="ORF">RRG08_000740</name>
</gene>
<protein>
    <submittedName>
        <fullName evidence="1">Uncharacterized protein</fullName>
    </submittedName>
</protein>
<reference evidence="1" key="1">
    <citation type="journal article" date="2023" name="G3 (Bethesda)">
        <title>A reference genome for the long-term kleptoplast-retaining sea slug Elysia crispata morphotype clarki.</title>
        <authorList>
            <person name="Eastman K.E."/>
            <person name="Pendleton A.L."/>
            <person name="Shaikh M.A."/>
            <person name="Suttiyut T."/>
            <person name="Ogas R."/>
            <person name="Tomko P."/>
            <person name="Gavelis G."/>
            <person name="Widhalm J.R."/>
            <person name="Wisecaver J.H."/>
        </authorList>
    </citation>
    <scope>NUCLEOTIDE SEQUENCE</scope>
    <source>
        <strain evidence="1">ECLA1</strain>
    </source>
</reference>
<proteinExistence type="predicted"/>
<dbReference type="Proteomes" id="UP001283361">
    <property type="component" value="Unassembled WGS sequence"/>
</dbReference>
<organism evidence="1 2">
    <name type="scientific">Elysia crispata</name>
    <name type="common">lettuce slug</name>
    <dbReference type="NCBI Taxonomy" id="231223"/>
    <lineage>
        <taxon>Eukaryota</taxon>
        <taxon>Metazoa</taxon>
        <taxon>Spiralia</taxon>
        <taxon>Lophotrochozoa</taxon>
        <taxon>Mollusca</taxon>
        <taxon>Gastropoda</taxon>
        <taxon>Heterobranchia</taxon>
        <taxon>Euthyneura</taxon>
        <taxon>Panpulmonata</taxon>
        <taxon>Sacoglossa</taxon>
        <taxon>Placobranchoidea</taxon>
        <taxon>Plakobranchidae</taxon>
        <taxon>Elysia</taxon>
    </lineage>
</organism>